<dbReference type="OrthoDB" id="1654616at2"/>
<dbReference type="Proteomes" id="UP000002892">
    <property type="component" value="Chromosome"/>
</dbReference>
<feature type="transmembrane region" description="Helical" evidence="1">
    <location>
        <begin position="34"/>
        <end position="51"/>
    </location>
</feature>
<protein>
    <recommendedName>
        <fullName evidence="4">DMT(Drug/metabolite transporter) superfamily permease</fullName>
    </recommendedName>
</protein>
<sequence length="140" mass="15339">MSFLFLLWGGIFLGLMVSMNGQLAMFLNIFEVSFIVHITGAILLISYIKLLKKEKISIIGAPLYVYFVGFLGVAIVAASSLCAKYIGAATTMALSVTGQLFVSTIIDHFGWFHVSIVKFHPKRIPAYGIILAGLLLMIYS</sequence>
<keyword evidence="3" id="KW-1185">Reference proteome</keyword>
<dbReference type="STRING" id="646529.Desaci_2742"/>
<gene>
    <name evidence="2" type="ordered locus">Desaci_2742</name>
</gene>
<dbReference type="GO" id="GO:0005886">
    <property type="term" value="C:plasma membrane"/>
    <property type="evidence" value="ECO:0007669"/>
    <property type="project" value="TreeGrafter"/>
</dbReference>
<dbReference type="eggNOG" id="COG3238">
    <property type="taxonomic scope" value="Bacteria"/>
</dbReference>
<reference evidence="2 3" key="1">
    <citation type="journal article" date="2012" name="J. Bacteriol.">
        <title>Complete genome sequences of Desulfosporosinus orientis DSM765T, Desulfosporosinus youngiae DSM17734T, Desulfosporosinus meridiei DSM13257T, and Desulfosporosinus acidiphilus DSM22704T.</title>
        <authorList>
            <person name="Pester M."/>
            <person name="Brambilla E."/>
            <person name="Alazard D."/>
            <person name="Rattei T."/>
            <person name="Weinmaier T."/>
            <person name="Han J."/>
            <person name="Lucas S."/>
            <person name="Lapidus A."/>
            <person name="Cheng J.F."/>
            <person name="Goodwin L."/>
            <person name="Pitluck S."/>
            <person name="Peters L."/>
            <person name="Ovchinnikova G."/>
            <person name="Teshima H."/>
            <person name="Detter J.C."/>
            <person name="Han C.S."/>
            <person name="Tapia R."/>
            <person name="Land M.L."/>
            <person name="Hauser L."/>
            <person name="Kyrpides N.C."/>
            <person name="Ivanova N.N."/>
            <person name="Pagani I."/>
            <person name="Huntmann M."/>
            <person name="Wei C.L."/>
            <person name="Davenport K.W."/>
            <person name="Daligault H."/>
            <person name="Chain P.S."/>
            <person name="Chen A."/>
            <person name="Mavromatis K."/>
            <person name="Markowitz V."/>
            <person name="Szeto E."/>
            <person name="Mikhailova N."/>
            <person name="Pati A."/>
            <person name="Wagner M."/>
            <person name="Woyke T."/>
            <person name="Ollivier B."/>
            <person name="Klenk H.P."/>
            <person name="Spring S."/>
            <person name="Loy A."/>
        </authorList>
    </citation>
    <scope>NUCLEOTIDE SEQUENCE [LARGE SCALE GENOMIC DNA]</scope>
    <source>
        <strain evidence="3">DSM 22704 / JCM 16185 / SJ4</strain>
    </source>
</reference>
<keyword evidence="1" id="KW-0812">Transmembrane</keyword>
<accession>I4D796</accession>
<name>I4D796_DESAJ</name>
<dbReference type="InterPro" id="IPR006750">
    <property type="entry name" value="YdcZ"/>
</dbReference>
<dbReference type="PANTHER" id="PTHR34821:SF2">
    <property type="entry name" value="INNER MEMBRANE PROTEIN YDCZ"/>
    <property type="match status" value="1"/>
</dbReference>
<dbReference type="KEGG" id="dai:Desaci_2742"/>
<dbReference type="PANTHER" id="PTHR34821">
    <property type="entry name" value="INNER MEMBRANE PROTEIN YDCZ"/>
    <property type="match status" value="1"/>
</dbReference>
<dbReference type="HOGENOM" id="CLU_068878_3_2_9"/>
<evidence type="ECO:0000313" key="2">
    <source>
        <dbReference type="EMBL" id="AFM41670.1"/>
    </source>
</evidence>
<feature type="transmembrane region" description="Helical" evidence="1">
    <location>
        <begin position="124"/>
        <end position="139"/>
    </location>
</feature>
<feature type="transmembrane region" description="Helical" evidence="1">
    <location>
        <begin position="63"/>
        <end position="86"/>
    </location>
</feature>
<dbReference type="AlphaFoldDB" id="I4D796"/>
<dbReference type="EMBL" id="CP003639">
    <property type="protein sequence ID" value="AFM41670.1"/>
    <property type="molecule type" value="Genomic_DNA"/>
</dbReference>
<feature type="transmembrane region" description="Helical" evidence="1">
    <location>
        <begin position="92"/>
        <end position="112"/>
    </location>
</feature>
<evidence type="ECO:0000256" key="1">
    <source>
        <dbReference type="SAM" id="Phobius"/>
    </source>
</evidence>
<proteinExistence type="predicted"/>
<keyword evidence="1" id="KW-1133">Transmembrane helix</keyword>
<organism evidence="2 3">
    <name type="scientific">Desulfosporosinus acidiphilus (strain DSM 22704 / JCM 16185 / SJ4)</name>
    <dbReference type="NCBI Taxonomy" id="646529"/>
    <lineage>
        <taxon>Bacteria</taxon>
        <taxon>Bacillati</taxon>
        <taxon>Bacillota</taxon>
        <taxon>Clostridia</taxon>
        <taxon>Eubacteriales</taxon>
        <taxon>Desulfitobacteriaceae</taxon>
        <taxon>Desulfosporosinus</taxon>
    </lineage>
</organism>
<keyword evidence="1" id="KW-0472">Membrane</keyword>
<evidence type="ECO:0008006" key="4">
    <source>
        <dbReference type="Google" id="ProtNLM"/>
    </source>
</evidence>
<evidence type="ECO:0000313" key="3">
    <source>
        <dbReference type="Proteomes" id="UP000002892"/>
    </source>
</evidence>
<dbReference type="Pfam" id="PF04657">
    <property type="entry name" value="DMT_YdcZ"/>
    <property type="match status" value="1"/>
</dbReference>
<dbReference type="RefSeq" id="WP_014827665.1">
    <property type="nucleotide sequence ID" value="NC_018068.1"/>
</dbReference>